<name>A0A0A2TAG2_9BACI</name>
<keyword evidence="1" id="KW-0175">Coiled coil</keyword>
<evidence type="ECO:0000313" key="2">
    <source>
        <dbReference type="EMBL" id="KGP72807.1"/>
    </source>
</evidence>
<dbReference type="OrthoDB" id="2827983at2"/>
<gene>
    <name evidence="2" type="ORF">N782_10595</name>
</gene>
<feature type="coiled-coil region" evidence="1">
    <location>
        <begin position="34"/>
        <end position="68"/>
    </location>
</feature>
<organism evidence="2 3">
    <name type="scientific">Pontibacillus yanchengensis Y32</name>
    <dbReference type="NCBI Taxonomy" id="1385514"/>
    <lineage>
        <taxon>Bacteria</taxon>
        <taxon>Bacillati</taxon>
        <taxon>Bacillota</taxon>
        <taxon>Bacilli</taxon>
        <taxon>Bacillales</taxon>
        <taxon>Bacillaceae</taxon>
        <taxon>Pontibacillus</taxon>
    </lineage>
</organism>
<comment type="caution">
    <text evidence="2">The sequence shown here is derived from an EMBL/GenBank/DDBJ whole genome shotgun (WGS) entry which is preliminary data.</text>
</comment>
<evidence type="ECO:0000313" key="3">
    <source>
        <dbReference type="Proteomes" id="UP000030147"/>
    </source>
</evidence>
<reference evidence="2 3" key="1">
    <citation type="journal article" date="2015" name="Stand. Genomic Sci.">
        <title>High quality draft genome sequence of the moderately halophilic bacterium Pontibacillus yanchengensis Y32(T) and comparison among Pontibacillus genomes.</title>
        <authorList>
            <person name="Huang J."/>
            <person name="Qiao Z.X."/>
            <person name="Tang J.W."/>
            <person name="Wang G."/>
        </authorList>
    </citation>
    <scope>NUCLEOTIDE SEQUENCE [LARGE SCALE GENOMIC DNA]</scope>
    <source>
        <strain evidence="2 3">Y32</strain>
    </source>
</reference>
<dbReference type="EMBL" id="AVBF01000023">
    <property type="protein sequence ID" value="KGP72807.1"/>
    <property type="molecule type" value="Genomic_DNA"/>
</dbReference>
<keyword evidence="3" id="KW-1185">Reference proteome</keyword>
<evidence type="ECO:0000256" key="1">
    <source>
        <dbReference type="SAM" id="Coils"/>
    </source>
</evidence>
<protein>
    <submittedName>
        <fullName evidence="2">Uncharacterized protein</fullName>
    </submittedName>
</protein>
<dbReference type="AlphaFoldDB" id="A0A0A2TAG2"/>
<proteinExistence type="predicted"/>
<dbReference type="Proteomes" id="UP000030147">
    <property type="component" value="Unassembled WGS sequence"/>
</dbReference>
<dbReference type="RefSeq" id="WP_036819139.1">
    <property type="nucleotide sequence ID" value="NZ_AVBF01000023.1"/>
</dbReference>
<accession>A0A0A2TAG2</accession>
<sequence>MNRTFMYLILVVMVLCISAWFSSNVFSLNETNSSKSNSNALKEAEQKIQSLQKQINNLKKENHSIKLEIPEEKAFFQNNVISRNNLSIEQLKDILGEPKSIEEYDSIKGTQYDFHYREASFTFEKSKNQTWLKSFSFTQPIIMTQHGITVGDTTQNVVKAYGNQYRIEKDAMIYGGKSNTILFIIRDDQVKRIQIRYDYE</sequence>